<dbReference type="GO" id="GO:0005829">
    <property type="term" value="C:cytosol"/>
    <property type="evidence" value="ECO:0007669"/>
    <property type="project" value="TreeGrafter"/>
</dbReference>
<dbReference type="InterPro" id="IPR031318">
    <property type="entry name" value="OPI10"/>
</dbReference>
<organism evidence="5 6">
    <name type="scientific">Ajellomyces capsulatus (strain H88)</name>
    <name type="common">Darling's disease fungus</name>
    <name type="synonym">Histoplasma capsulatum</name>
    <dbReference type="NCBI Taxonomy" id="544711"/>
    <lineage>
        <taxon>Eukaryota</taxon>
        <taxon>Fungi</taxon>
        <taxon>Dikarya</taxon>
        <taxon>Ascomycota</taxon>
        <taxon>Pezizomycotina</taxon>
        <taxon>Eurotiomycetes</taxon>
        <taxon>Eurotiomycetidae</taxon>
        <taxon>Onygenales</taxon>
        <taxon>Ajellomycetaceae</taxon>
        <taxon>Histoplasma</taxon>
    </lineage>
</organism>
<evidence type="ECO:0000313" key="6">
    <source>
        <dbReference type="Proteomes" id="UP000663419"/>
    </source>
</evidence>
<feature type="domain" description="Hikeshi-like N-terminal" evidence="3">
    <location>
        <begin position="15"/>
        <end position="178"/>
    </location>
</feature>
<dbReference type="InterPro" id="IPR048364">
    <property type="entry name" value="Hikeshi-like_C"/>
</dbReference>
<evidence type="ECO:0000313" key="5">
    <source>
        <dbReference type="EMBL" id="QSS54794.1"/>
    </source>
</evidence>
<reference evidence="5" key="1">
    <citation type="submission" date="2021-01" db="EMBL/GenBank/DDBJ databases">
        <title>Chromosome-level genome assembly of a human fungal pathogen reveals clustering of transcriptionally co-regulated genes.</title>
        <authorList>
            <person name="Voorhies M."/>
            <person name="Cohen S."/>
            <person name="Shea T.P."/>
            <person name="Petrus S."/>
            <person name="Munoz J.F."/>
            <person name="Poplawski S."/>
            <person name="Goldman W.E."/>
            <person name="Michael T."/>
            <person name="Cuomo C.A."/>
            <person name="Sil A."/>
            <person name="Beyhan S."/>
        </authorList>
    </citation>
    <scope>NUCLEOTIDE SEQUENCE</scope>
    <source>
        <strain evidence="5">H88</strain>
    </source>
</reference>
<comment type="similarity">
    <text evidence="1">Belongs to the OPI10 family.</text>
</comment>
<evidence type="ECO:0000259" key="4">
    <source>
        <dbReference type="Pfam" id="PF21057"/>
    </source>
</evidence>
<protein>
    <submittedName>
        <fullName evidence="5">DUF775 domain-containing protein</fullName>
    </submittedName>
</protein>
<evidence type="ECO:0000256" key="1">
    <source>
        <dbReference type="ARBA" id="ARBA00006623"/>
    </source>
</evidence>
<feature type="region of interest" description="Disordered" evidence="2">
    <location>
        <begin position="125"/>
        <end position="148"/>
    </location>
</feature>
<dbReference type="PANTHER" id="PTHR12925:SF0">
    <property type="entry name" value="PROTEIN HIKESHI"/>
    <property type="match status" value="1"/>
</dbReference>
<dbReference type="Pfam" id="PF21057">
    <property type="entry name" value="Hikeshi-like_C"/>
    <property type="match status" value="1"/>
</dbReference>
<feature type="domain" description="Hikeshi-like C-terminal" evidence="4">
    <location>
        <begin position="217"/>
        <end position="274"/>
    </location>
</feature>
<name>A0A8A1LQU2_AJEC8</name>
<dbReference type="GO" id="GO:0005634">
    <property type="term" value="C:nucleus"/>
    <property type="evidence" value="ECO:0007669"/>
    <property type="project" value="TreeGrafter"/>
</dbReference>
<dbReference type="EMBL" id="CP069104">
    <property type="protein sequence ID" value="QSS54794.1"/>
    <property type="molecule type" value="Genomic_DNA"/>
</dbReference>
<dbReference type="GO" id="GO:0006606">
    <property type="term" value="P:protein import into nucleus"/>
    <property type="evidence" value="ECO:0007669"/>
    <property type="project" value="TreeGrafter"/>
</dbReference>
<evidence type="ECO:0000259" key="3">
    <source>
        <dbReference type="Pfam" id="PF05603"/>
    </source>
</evidence>
<gene>
    <name evidence="5" type="ORF">I7I53_02460</name>
</gene>
<dbReference type="Proteomes" id="UP000663419">
    <property type="component" value="Chromosome 3"/>
</dbReference>
<dbReference type="GO" id="GO:0061608">
    <property type="term" value="F:nuclear import signal receptor activity"/>
    <property type="evidence" value="ECO:0007669"/>
    <property type="project" value="TreeGrafter"/>
</dbReference>
<sequence length="278" mass="29994">MRSSLRVPAMFSVILPSRPCLTDVVPLSSDPTVPANNFAFTFPALPMFSHIVIFLLPGVVLPADTAAAVYVQFPKDLILNPNTGTAAPPLSSSATNTDPEFKFLGAIANEKPSAIFKVNFPSARRRTEAEEEDDMMDEGTSVTPANTVDINPNATITLGITIEPVQAVASKIADLQNQTQNQTQLQMSSFPSTTDLLKLSTGQQGAAMAKWAPSSVSAKTLAKQIIGNAFNYLASFAVSDPRVPGEEVVPLRVFRDWWAKFENRIDADPGFLERVDAP</sequence>
<dbReference type="Pfam" id="PF05603">
    <property type="entry name" value="Hikeshi-like_N"/>
    <property type="match status" value="1"/>
</dbReference>
<dbReference type="VEuPathDB" id="FungiDB:I7I53_02460"/>
<dbReference type="PANTHER" id="PTHR12925">
    <property type="entry name" value="HIKESHI FAMILY MEMBER"/>
    <property type="match status" value="1"/>
</dbReference>
<evidence type="ECO:0000256" key="2">
    <source>
        <dbReference type="SAM" id="MobiDB-lite"/>
    </source>
</evidence>
<dbReference type="InterPro" id="IPR008493">
    <property type="entry name" value="Hikeshi-like_N"/>
</dbReference>
<proteinExistence type="inferred from homology"/>
<accession>A0A8A1LQU2</accession>
<dbReference type="AlphaFoldDB" id="A0A8A1LQU2"/>